<dbReference type="AlphaFoldDB" id="A0A0R2G759"/>
<dbReference type="OrthoDB" id="2146803at2"/>
<dbReference type="EMBL" id="JQAX01000001">
    <property type="protein sequence ID" value="KRN33287.1"/>
    <property type="molecule type" value="Genomic_DNA"/>
</dbReference>
<dbReference type="Pfam" id="PF11311">
    <property type="entry name" value="DUF3114"/>
    <property type="match status" value="1"/>
</dbReference>
<comment type="caution">
    <text evidence="1">The sequence shown here is derived from an EMBL/GenBank/DDBJ whole genome shotgun (WGS) entry which is preliminary data.</text>
</comment>
<organism evidence="1 2">
    <name type="scientific">Weissella halotolerans DSM 20190</name>
    <dbReference type="NCBI Taxonomy" id="1123500"/>
    <lineage>
        <taxon>Bacteria</taxon>
        <taxon>Bacillati</taxon>
        <taxon>Bacillota</taxon>
        <taxon>Bacilli</taxon>
        <taxon>Lactobacillales</taxon>
        <taxon>Lactobacillaceae</taxon>
        <taxon>Weissella</taxon>
    </lineage>
</organism>
<reference evidence="1 2" key="1">
    <citation type="journal article" date="2015" name="Genome Announc.">
        <title>Expanding the biotechnology potential of lactobacilli through comparative genomics of 213 strains and associated genera.</title>
        <authorList>
            <person name="Sun Z."/>
            <person name="Harris H.M."/>
            <person name="McCann A."/>
            <person name="Guo C."/>
            <person name="Argimon S."/>
            <person name="Zhang W."/>
            <person name="Yang X."/>
            <person name="Jeffery I.B."/>
            <person name="Cooney J.C."/>
            <person name="Kagawa T.F."/>
            <person name="Liu W."/>
            <person name="Song Y."/>
            <person name="Salvetti E."/>
            <person name="Wrobel A."/>
            <person name="Rasinkangas P."/>
            <person name="Parkhill J."/>
            <person name="Rea M.C."/>
            <person name="O'Sullivan O."/>
            <person name="Ritari J."/>
            <person name="Douillard F.P."/>
            <person name="Paul Ross R."/>
            <person name="Yang R."/>
            <person name="Briner A.E."/>
            <person name="Felis G.E."/>
            <person name="de Vos W.M."/>
            <person name="Barrangou R."/>
            <person name="Klaenhammer T.R."/>
            <person name="Caufield P.W."/>
            <person name="Cui Y."/>
            <person name="Zhang H."/>
            <person name="O'Toole P.W."/>
        </authorList>
    </citation>
    <scope>NUCLEOTIDE SEQUENCE [LARGE SCALE GENOMIC DNA]</scope>
    <source>
        <strain evidence="1 2">DSM 20190</strain>
    </source>
</reference>
<dbReference type="InParanoid" id="A0A0R2G759"/>
<name>A0A0R2G759_9LACO</name>
<gene>
    <name evidence="1" type="ORF">IV68_GL000085</name>
</gene>
<evidence type="ECO:0000313" key="1">
    <source>
        <dbReference type="EMBL" id="KRN33287.1"/>
    </source>
</evidence>
<protein>
    <recommendedName>
        <fullName evidence="3">DUF3114 domain-containing protein</fullName>
    </recommendedName>
</protein>
<accession>A0A0R2G759</accession>
<dbReference type="PATRIC" id="fig|1123500.6.peg.83"/>
<dbReference type="RefSeq" id="WP_022791218.1">
    <property type="nucleotide sequence ID" value="NZ_ATUU01000001.1"/>
</dbReference>
<evidence type="ECO:0000313" key="2">
    <source>
        <dbReference type="Proteomes" id="UP000051296"/>
    </source>
</evidence>
<dbReference type="InterPro" id="IPR021462">
    <property type="entry name" value="DUF3114"/>
</dbReference>
<dbReference type="Proteomes" id="UP000051296">
    <property type="component" value="Unassembled WGS sequence"/>
</dbReference>
<sequence>MSVSTKRYQQLKAGLTGTLAKQVEQLHLDGWPDKALWVYVRLTRQVLASRPYSCEQALQRQWFEAHRVGSRLFNRMFLIGFVPMQSKARERIATLYRILGFQVGSGNFLMMTRLGAWSERYLTPNLYYLHVTDAEQLREWFFFSRHIAEMMQVKYRQFVTGWQIKPVDRLLTDIQDNQLRYYLGKPVVDYLGRQPLTRQSLIQFLQMVTRHRVRYPDAHFHNRGLQEPSNVKIVTADYHNEIILDARDRLVSLWQALERHQYMDEFGVVHFSQELVDYDEQDLWQLANTESFNYANHGGQRHNRLDVEPAAWTAGLEPELRNVAKRYFKENKLR</sequence>
<evidence type="ECO:0008006" key="3">
    <source>
        <dbReference type="Google" id="ProtNLM"/>
    </source>
</evidence>
<keyword evidence="2" id="KW-1185">Reference proteome</keyword>
<proteinExistence type="predicted"/>
<dbReference type="STRING" id="1123500.GCA_000420365_00418"/>